<dbReference type="SUPFAM" id="SSF56091">
    <property type="entry name" value="DNA ligase/mRNA capping enzyme, catalytic domain"/>
    <property type="match status" value="1"/>
</dbReference>
<keyword evidence="11" id="KW-0269">Exonuclease</keyword>
<dbReference type="EMBL" id="RQXT01000038">
    <property type="protein sequence ID" value="RRH95101.1"/>
    <property type="molecule type" value="Genomic_DNA"/>
</dbReference>
<keyword evidence="10" id="KW-0378">Hydrolase</keyword>
<dbReference type="InterPro" id="IPR012309">
    <property type="entry name" value="DNA_ligase_ATP-dep_C"/>
</dbReference>
<sequence>MAGLEQYHAKRDLRKTAEPAGKVSRHKKGEAGGIFVVQKHAATRLHYDFRLEHDGVLWSWAVTRGPSLDPHEKRLAVHVEDHPIDYASFEGTIPKGEYGGGSVIVWDDGKWIPEGDPAEGMKKGHIGFELQGYKLHGHWHLVRLKPRRGEKRDNWLLIKSGDAAARPGEDILKDAPQSVKSGLTVEEVGEGKAAKGEKPKVWHSNKPAAAKAKAGRARRLEFIEPQLATLEKNAPSGDEWLHEVKFDGYRMQAQIAGSDVRLLTRAGLDWTKKFEGPITAALAGLKCRDAVIDGEIVVLADSGVSSFPLLQADLSARRTGRFVYYVFDLMRLDGKDLRREPLVERKQALAELLGDQAEDSALRFSDHFHEPGKVMLQHVCRMGLEGVVSKRADAPYRSGRGLTWIKSKCTLRQEFVIGGYLPSDKTGRGLRSLLVGYFEGGKLRYAGRVGTGFSGKVMADLKKKLDGLKANDSPFSAAVPKGKGLTWVKPELVGEVEFRSWTSDRIIRHASFQGLREDKPAEEVVQEKPSKVGGKAEARSGSGKTASKTSTGTAMTSIKLSHPDKLLWPDERVSKQDLLDHYAMVWPRMEQFVVNRPLSLVRAPDGIHGQRFFQKHASPGMSDKIARMKDPTDGEEILFIKDFDGLAALVQYGVVEVHIWGSTIDALEKPDQIIFDLDPDEGVDVKAVRGAALDIHERLDGLSLPNLVKTSGGKGYHVLVPLKASADWDEVKDFAHDFARALEQAAPDRYTATLSKKARIGKIFVDYLRNGRGSTTVAPYSSRAKKAATVSMPVTWPEIEKGLPPNAFPLGDGTTLKQLKKADPWADFFKLGKPLKRG</sequence>
<feature type="region of interest" description="Disordered" evidence="21">
    <location>
        <begin position="518"/>
        <end position="555"/>
    </location>
</feature>
<keyword evidence="5" id="KW-0548">Nucleotidyltransferase</keyword>
<evidence type="ECO:0000256" key="17">
    <source>
        <dbReference type="ARBA" id="ARBA00023211"/>
    </source>
</evidence>
<dbReference type="Pfam" id="PF21686">
    <property type="entry name" value="LigD_Prim-Pol"/>
    <property type="match status" value="1"/>
</dbReference>
<dbReference type="InterPro" id="IPR012340">
    <property type="entry name" value="NA-bd_OB-fold"/>
</dbReference>
<evidence type="ECO:0000256" key="2">
    <source>
        <dbReference type="ARBA" id="ARBA00012727"/>
    </source>
</evidence>
<dbReference type="Pfam" id="PF04679">
    <property type="entry name" value="DNA_ligase_A_C"/>
    <property type="match status" value="1"/>
</dbReference>
<dbReference type="GO" id="GO:0004527">
    <property type="term" value="F:exonuclease activity"/>
    <property type="evidence" value="ECO:0007669"/>
    <property type="project" value="UniProtKB-KW"/>
</dbReference>
<evidence type="ECO:0000256" key="19">
    <source>
        <dbReference type="ARBA" id="ARBA00029943"/>
    </source>
</evidence>
<dbReference type="NCBIfam" id="TIGR02777">
    <property type="entry name" value="LigD_PE_dom"/>
    <property type="match status" value="1"/>
</dbReference>
<dbReference type="GO" id="GO:0003677">
    <property type="term" value="F:DNA binding"/>
    <property type="evidence" value="ECO:0007669"/>
    <property type="project" value="UniProtKB-KW"/>
</dbReference>
<dbReference type="InterPro" id="IPR033651">
    <property type="entry name" value="PaeLigD_Pol-like"/>
</dbReference>
<dbReference type="PROSITE" id="PS50160">
    <property type="entry name" value="DNA_LIGASE_A3"/>
    <property type="match status" value="1"/>
</dbReference>
<evidence type="ECO:0000313" key="24">
    <source>
        <dbReference type="Proteomes" id="UP000273786"/>
    </source>
</evidence>
<dbReference type="Pfam" id="PF13298">
    <property type="entry name" value="LigD_N"/>
    <property type="match status" value="1"/>
</dbReference>
<evidence type="ECO:0000256" key="3">
    <source>
        <dbReference type="ARBA" id="ARBA00022598"/>
    </source>
</evidence>
<comment type="cofactor">
    <cofactor evidence="1">
        <name>Mn(2+)</name>
        <dbReference type="ChEBI" id="CHEBI:29035"/>
    </cofactor>
</comment>
<evidence type="ECO:0000259" key="22">
    <source>
        <dbReference type="PROSITE" id="PS50160"/>
    </source>
</evidence>
<keyword evidence="3 23" id="KW-0436">Ligase</keyword>
<feature type="compositionally biased region" description="Low complexity" evidence="21">
    <location>
        <begin position="540"/>
        <end position="555"/>
    </location>
</feature>
<keyword evidence="12" id="KW-0067">ATP-binding</keyword>
<feature type="compositionally biased region" description="Basic and acidic residues" evidence="21">
    <location>
        <begin position="518"/>
        <end position="538"/>
    </location>
</feature>
<dbReference type="CDD" id="cd07906">
    <property type="entry name" value="Adenylation_DNA_ligase_LigD_LigC"/>
    <property type="match status" value="1"/>
</dbReference>
<evidence type="ECO:0000256" key="13">
    <source>
        <dbReference type="ARBA" id="ARBA00022932"/>
    </source>
</evidence>
<evidence type="ECO:0000256" key="6">
    <source>
        <dbReference type="ARBA" id="ARBA00022722"/>
    </source>
</evidence>
<dbReference type="Pfam" id="PF01068">
    <property type="entry name" value="DNA_ligase_A_M"/>
    <property type="match status" value="1"/>
</dbReference>
<evidence type="ECO:0000256" key="9">
    <source>
        <dbReference type="ARBA" id="ARBA00022763"/>
    </source>
</evidence>
<dbReference type="NCBIfam" id="TIGR02776">
    <property type="entry name" value="NHEJ_ligase_prk"/>
    <property type="match status" value="1"/>
</dbReference>
<dbReference type="GO" id="GO:0046872">
    <property type="term" value="F:metal ion binding"/>
    <property type="evidence" value="ECO:0007669"/>
    <property type="project" value="UniProtKB-KW"/>
</dbReference>
<evidence type="ECO:0000256" key="20">
    <source>
        <dbReference type="ARBA" id="ARBA00034003"/>
    </source>
</evidence>
<dbReference type="InterPro" id="IPR052171">
    <property type="entry name" value="NHEJ_LigD"/>
</dbReference>
<evidence type="ECO:0000256" key="18">
    <source>
        <dbReference type="ARBA" id="ARBA00023268"/>
    </source>
</evidence>
<keyword evidence="14" id="KW-0238">DNA-binding</keyword>
<dbReference type="Gene3D" id="3.30.1490.70">
    <property type="match status" value="1"/>
</dbReference>
<dbReference type="NCBIfam" id="TIGR02779">
    <property type="entry name" value="NHEJ_ligase_lig"/>
    <property type="match status" value="1"/>
</dbReference>
<evidence type="ECO:0000256" key="1">
    <source>
        <dbReference type="ARBA" id="ARBA00001936"/>
    </source>
</evidence>
<reference evidence="23 24" key="1">
    <citation type="submission" date="2018-11" db="EMBL/GenBank/DDBJ databases">
        <title>the genome of Mesorhizobium tamadayense DSM 28320.</title>
        <authorList>
            <person name="Gao J."/>
        </authorList>
    </citation>
    <scope>NUCLEOTIDE SEQUENCE [LARGE SCALE GENOMIC DNA]</scope>
    <source>
        <strain evidence="23 24">DSM 28320</strain>
    </source>
</reference>
<dbReference type="PANTHER" id="PTHR42705:SF2">
    <property type="entry name" value="BIFUNCTIONAL NON-HOMOLOGOUS END JOINING PROTEIN LIGD"/>
    <property type="match status" value="1"/>
</dbReference>
<dbReference type="GO" id="GO:0005524">
    <property type="term" value="F:ATP binding"/>
    <property type="evidence" value="ECO:0007669"/>
    <property type="project" value="UniProtKB-KW"/>
</dbReference>
<dbReference type="GO" id="GO:0003910">
    <property type="term" value="F:DNA ligase (ATP) activity"/>
    <property type="evidence" value="ECO:0007669"/>
    <property type="project" value="UniProtKB-EC"/>
</dbReference>
<dbReference type="CDD" id="cd04862">
    <property type="entry name" value="PaeLigD_Pol_like"/>
    <property type="match status" value="1"/>
</dbReference>
<comment type="caution">
    <text evidence="23">The sequence shown here is derived from an EMBL/GenBank/DDBJ whole genome shotgun (WGS) entry which is preliminary data.</text>
</comment>
<evidence type="ECO:0000256" key="21">
    <source>
        <dbReference type="SAM" id="MobiDB-lite"/>
    </source>
</evidence>
<keyword evidence="15" id="KW-0233">DNA recombination</keyword>
<keyword evidence="17" id="KW-0464">Manganese</keyword>
<dbReference type="Proteomes" id="UP000273786">
    <property type="component" value="Unassembled WGS sequence"/>
</dbReference>
<organism evidence="23 24">
    <name type="scientific">Mesorhizobium tamadayense</name>
    <dbReference type="NCBI Taxonomy" id="425306"/>
    <lineage>
        <taxon>Bacteria</taxon>
        <taxon>Pseudomonadati</taxon>
        <taxon>Pseudomonadota</taxon>
        <taxon>Alphaproteobacteria</taxon>
        <taxon>Hyphomicrobiales</taxon>
        <taxon>Phyllobacteriaceae</taxon>
        <taxon>Mesorhizobium</taxon>
    </lineage>
</organism>
<evidence type="ECO:0000256" key="10">
    <source>
        <dbReference type="ARBA" id="ARBA00022801"/>
    </source>
</evidence>
<dbReference type="RefSeq" id="WP_125003754.1">
    <property type="nucleotide sequence ID" value="NZ_RQXT01000038.1"/>
</dbReference>
<dbReference type="Gene3D" id="2.40.50.140">
    <property type="entry name" value="Nucleic acid-binding proteins"/>
    <property type="match status" value="1"/>
</dbReference>
<dbReference type="AlphaFoldDB" id="A0A3P3F954"/>
<comment type="catalytic activity">
    <reaction evidence="20">
        <text>ATP + (deoxyribonucleotide)n-3'-hydroxyl + 5'-phospho-(deoxyribonucleotide)m = (deoxyribonucleotide)n+m + AMP + diphosphate.</text>
        <dbReference type="EC" id="6.5.1.1"/>
    </reaction>
</comment>
<feature type="region of interest" description="Disordered" evidence="21">
    <location>
        <begin position="182"/>
        <end position="206"/>
    </location>
</feature>
<keyword evidence="6" id="KW-0540">Nuclease</keyword>
<keyword evidence="8" id="KW-0547">Nucleotide-binding</keyword>
<dbReference type="NCBIfam" id="TIGR02778">
    <property type="entry name" value="ligD_pol"/>
    <property type="match status" value="1"/>
</dbReference>
<dbReference type="GO" id="GO:0006310">
    <property type="term" value="P:DNA recombination"/>
    <property type="evidence" value="ECO:0007669"/>
    <property type="project" value="UniProtKB-KW"/>
</dbReference>
<dbReference type="InterPro" id="IPR014145">
    <property type="entry name" value="LigD_pol_dom"/>
</dbReference>
<dbReference type="InterPro" id="IPR014144">
    <property type="entry name" value="LigD_PE_domain"/>
</dbReference>
<evidence type="ECO:0000256" key="4">
    <source>
        <dbReference type="ARBA" id="ARBA00022679"/>
    </source>
</evidence>
<evidence type="ECO:0000256" key="16">
    <source>
        <dbReference type="ARBA" id="ARBA00023204"/>
    </source>
</evidence>
<evidence type="ECO:0000256" key="7">
    <source>
        <dbReference type="ARBA" id="ARBA00022723"/>
    </source>
</evidence>
<evidence type="ECO:0000256" key="15">
    <source>
        <dbReference type="ARBA" id="ARBA00023172"/>
    </source>
</evidence>
<evidence type="ECO:0000256" key="12">
    <source>
        <dbReference type="ARBA" id="ARBA00022840"/>
    </source>
</evidence>
<dbReference type="InterPro" id="IPR014146">
    <property type="entry name" value="LigD_ligase_dom"/>
</dbReference>
<dbReference type="OrthoDB" id="9802472at2"/>
<dbReference type="EC" id="6.5.1.1" evidence="2"/>
<evidence type="ECO:0000256" key="5">
    <source>
        <dbReference type="ARBA" id="ARBA00022695"/>
    </source>
</evidence>
<dbReference type="CDD" id="cd07971">
    <property type="entry name" value="OBF_DNA_ligase_LigD"/>
    <property type="match status" value="1"/>
</dbReference>
<dbReference type="InterPro" id="IPR014143">
    <property type="entry name" value="NHEJ_ligase_prk"/>
</dbReference>
<keyword evidence="13" id="KW-0239">DNA-directed DNA polymerase</keyword>
<keyword evidence="18" id="KW-0511">Multifunctional enzyme</keyword>
<gene>
    <name evidence="23" type="primary">ligD</name>
    <name evidence="23" type="ORF">EH240_25390</name>
</gene>
<keyword evidence="7" id="KW-0479">Metal-binding</keyword>
<dbReference type="PANTHER" id="PTHR42705">
    <property type="entry name" value="BIFUNCTIONAL NON-HOMOLOGOUS END JOINING PROTEIN LIGD"/>
    <property type="match status" value="1"/>
</dbReference>
<dbReference type="InterPro" id="IPR012310">
    <property type="entry name" value="DNA_ligase_ATP-dep_cent"/>
</dbReference>
<evidence type="ECO:0000256" key="8">
    <source>
        <dbReference type="ARBA" id="ARBA00022741"/>
    </source>
</evidence>
<accession>A0A3P3F954</accession>
<evidence type="ECO:0000256" key="11">
    <source>
        <dbReference type="ARBA" id="ARBA00022839"/>
    </source>
</evidence>
<protein>
    <recommendedName>
        <fullName evidence="2">DNA ligase (ATP)</fullName>
        <ecNumber evidence="2">6.5.1.1</ecNumber>
    </recommendedName>
    <alternativeName>
        <fullName evidence="19">NHEJ DNA polymerase</fullName>
    </alternativeName>
</protein>
<evidence type="ECO:0000313" key="23">
    <source>
        <dbReference type="EMBL" id="RRH95101.1"/>
    </source>
</evidence>
<keyword evidence="4" id="KW-0808">Transferase</keyword>
<dbReference type="GO" id="GO:0006281">
    <property type="term" value="P:DNA repair"/>
    <property type="evidence" value="ECO:0007669"/>
    <property type="project" value="UniProtKB-KW"/>
</dbReference>
<dbReference type="Gene3D" id="3.90.920.10">
    <property type="entry name" value="DNA primase, PRIM domain"/>
    <property type="match status" value="1"/>
</dbReference>
<dbReference type="NCBIfam" id="NF004628">
    <property type="entry name" value="PRK05972.1"/>
    <property type="match status" value="1"/>
</dbReference>
<evidence type="ECO:0000256" key="14">
    <source>
        <dbReference type="ARBA" id="ARBA00023125"/>
    </source>
</evidence>
<dbReference type="Gene3D" id="3.30.470.30">
    <property type="entry name" value="DNA ligase/mRNA capping enzyme"/>
    <property type="match status" value="1"/>
</dbReference>
<proteinExistence type="predicted"/>
<dbReference type="GO" id="GO:0003887">
    <property type="term" value="F:DNA-directed DNA polymerase activity"/>
    <property type="evidence" value="ECO:0007669"/>
    <property type="project" value="UniProtKB-KW"/>
</dbReference>
<dbReference type="SUPFAM" id="SSF50249">
    <property type="entry name" value="Nucleic acid-binding proteins"/>
    <property type="match status" value="1"/>
</dbReference>
<keyword evidence="16" id="KW-0234">DNA repair</keyword>
<keyword evidence="9" id="KW-0227">DNA damage</keyword>
<feature type="domain" description="ATP-dependent DNA ligase family profile" evidence="22">
    <location>
        <begin position="315"/>
        <end position="462"/>
    </location>
</feature>
<keyword evidence="24" id="KW-1185">Reference proteome</keyword>
<name>A0A3P3F954_9HYPH</name>
<feature type="compositionally biased region" description="Basic and acidic residues" evidence="21">
    <location>
        <begin position="189"/>
        <end position="200"/>
    </location>
</feature>